<protein>
    <submittedName>
        <fullName evidence="1">Uncharacterized protein</fullName>
    </submittedName>
</protein>
<dbReference type="EMBL" id="ML995816">
    <property type="protein sequence ID" value="KAF2772040.1"/>
    <property type="molecule type" value="Genomic_DNA"/>
</dbReference>
<organism evidence="1 2">
    <name type="scientific">Teratosphaeria nubilosa</name>
    <dbReference type="NCBI Taxonomy" id="161662"/>
    <lineage>
        <taxon>Eukaryota</taxon>
        <taxon>Fungi</taxon>
        <taxon>Dikarya</taxon>
        <taxon>Ascomycota</taxon>
        <taxon>Pezizomycotina</taxon>
        <taxon>Dothideomycetes</taxon>
        <taxon>Dothideomycetidae</taxon>
        <taxon>Mycosphaerellales</taxon>
        <taxon>Teratosphaeriaceae</taxon>
        <taxon>Teratosphaeria</taxon>
    </lineage>
</organism>
<proteinExistence type="predicted"/>
<gene>
    <name evidence="1" type="ORF">EJ03DRAFT_348852</name>
</gene>
<name>A0A6G1LHE5_9PEZI</name>
<keyword evidence="2" id="KW-1185">Reference proteome</keyword>
<dbReference type="PANTHER" id="PTHR42085:SF1">
    <property type="entry name" value="F-BOX DOMAIN-CONTAINING PROTEIN"/>
    <property type="match status" value="1"/>
</dbReference>
<dbReference type="OrthoDB" id="62952at2759"/>
<dbReference type="AlphaFoldDB" id="A0A6G1LHE5"/>
<dbReference type="Proteomes" id="UP000799436">
    <property type="component" value="Unassembled WGS sequence"/>
</dbReference>
<accession>A0A6G1LHE5</accession>
<evidence type="ECO:0000313" key="2">
    <source>
        <dbReference type="Proteomes" id="UP000799436"/>
    </source>
</evidence>
<dbReference type="InterPro" id="IPR038883">
    <property type="entry name" value="AN11006-like"/>
</dbReference>
<sequence>MEHHSPLFGLPPELRNHIYEDVLVGDVTLVDKTGRRESEPALLRTCHQIRQEALKLYYSNTFRIYVAYHGETVRARAWLKSTPTELLRIIPRVCIEPWSDAHIKISESGIEFQDSAEDWLDFGRIARELDLSSWRFVFKGETLAELRSYRCVCLSSSIAVEEKYLLCRERTFRKGMAEPAEFWWEKGKDYQWFDWSEAYE</sequence>
<reference evidence="1" key="1">
    <citation type="journal article" date="2020" name="Stud. Mycol.">
        <title>101 Dothideomycetes genomes: a test case for predicting lifestyles and emergence of pathogens.</title>
        <authorList>
            <person name="Haridas S."/>
            <person name="Albert R."/>
            <person name="Binder M."/>
            <person name="Bloem J."/>
            <person name="Labutti K."/>
            <person name="Salamov A."/>
            <person name="Andreopoulos B."/>
            <person name="Baker S."/>
            <person name="Barry K."/>
            <person name="Bills G."/>
            <person name="Bluhm B."/>
            <person name="Cannon C."/>
            <person name="Castanera R."/>
            <person name="Culley D."/>
            <person name="Daum C."/>
            <person name="Ezra D."/>
            <person name="Gonzalez J."/>
            <person name="Henrissat B."/>
            <person name="Kuo A."/>
            <person name="Liang C."/>
            <person name="Lipzen A."/>
            <person name="Lutzoni F."/>
            <person name="Magnuson J."/>
            <person name="Mondo S."/>
            <person name="Nolan M."/>
            <person name="Ohm R."/>
            <person name="Pangilinan J."/>
            <person name="Park H.-J."/>
            <person name="Ramirez L."/>
            <person name="Alfaro M."/>
            <person name="Sun H."/>
            <person name="Tritt A."/>
            <person name="Yoshinaga Y."/>
            <person name="Zwiers L.-H."/>
            <person name="Turgeon B."/>
            <person name="Goodwin S."/>
            <person name="Spatafora J."/>
            <person name="Crous P."/>
            <person name="Grigoriev I."/>
        </authorList>
    </citation>
    <scope>NUCLEOTIDE SEQUENCE</scope>
    <source>
        <strain evidence="1">CBS 116005</strain>
    </source>
</reference>
<dbReference type="PANTHER" id="PTHR42085">
    <property type="entry name" value="F-BOX DOMAIN-CONTAINING PROTEIN"/>
    <property type="match status" value="1"/>
</dbReference>
<evidence type="ECO:0000313" key="1">
    <source>
        <dbReference type="EMBL" id="KAF2772040.1"/>
    </source>
</evidence>